<feature type="signal peptide" evidence="3">
    <location>
        <begin position="1"/>
        <end position="22"/>
    </location>
</feature>
<dbReference type="SUPFAM" id="SSF49899">
    <property type="entry name" value="Concanavalin A-like lectins/glucanases"/>
    <property type="match status" value="1"/>
</dbReference>
<keyword evidence="1 3" id="KW-0732">Signal</keyword>
<dbReference type="Pfam" id="PF13385">
    <property type="entry name" value="Laminin_G_3"/>
    <property type="match status" value="1"/>
</dbReference>
<keyword evidence="6" id="KW-1185">Reference proteome</keyword>
<dbReference type="Gene3D" id="3.20.20.80">
    <property type="entry name" value="Glycosidases"/>
    <property type="match status" value="1"/>
</dbReference>
<evidence type="ECO:0000256" key="1">
    <source>
        <dbReference type="ARBA" id="ARBA00022729"/>
    </source>
</evidence>
<evidence type="ECO:0000313" key="6">
    <source>
        <dbReference type="Proteomes" id="UP000076023"/>
    </source>
</evidence>
<evidence type="ECO:0000313" key="5">
    <source>
        <dbReference type="EMBL" id="GAT32672.1"/>
    </source>
</evidence>
<dbReference type="InParanoid" id="A0A146G5J9"/>
<dbReference type="AlphaFoldDB" id="A0A146G5J9"/>
<dbReference type="Pfam" id="PF03659">
    <property type="entry name" value="Glyco_hydro_71"/>
    <property type="match status" value="1"/>
</dbReference>
<comment type="caution">
    <text evidence="5">The sequence shown here is derived from an EMBL/GenBank/DDBJ whole genome shotgun (WGS) entry which is preliminary data.</text>
</comment>
<dbReference type="OrthoDB" id="176411at2"/>
<accession>A0A146G5J9</accession>
<dbReference type="Proteomes" id="UP000076023">
    <property type="component" value="Unassembled WGS sequence"/>
</dbReference>
<dbReference type="SMART" id="SM00560">
    <property type="entry name" value="LamGL"/>
    <property type="match status" value="1"/>
</dbReference>
<dbReference type="GO" id="GO:0051118">
    <property type="term" value="F:glucan endo-1,3-alpha-glucosidase activity"/>
    <property type="evidence" value="ECO:0007669"/>
    <property type="project" value="InterPro"/>
</dbReference>
<evidence type="ECO:0000256" key="3">
    <source>
        <dbReference type="SAM" id="SignalP"/>
    </source>
</evidence>
<keyword evidence="5" id="KW-0430">Lectin</keyword>
<feature type="chain" id="PRO_5007524572" evidence="3">
    <location>
        <begin position="23"/>
        <end position="679"/>
    </location>
</feature>
<dbReference type="STRING" id="690879.TSACC_21072"/>
<dbReference type="Gene3D" id="2.60.120.200">
    <property type="match status" value="1"/>
</dbReference>
<proteinExistence type="predicted"/>
<evidence type="ECO:0000259" key="4">
    <source>
        <dbReference type="SMART" id="SM00560"/>
    </source>
</evidence>
<organism evidence="5 6">
    <name type="scientific">Terrimicrobium sacchariphilum</name>
    <dbReference type="NCBI Taxonomy" id="690879"/>
    <lineage>
        <taxon>Bacteria</taxon>
        <taxon>Pseudomonadati</taxon>
        <taxon>Verrucomicrobiota</taxon>
        <taxon>Terrimicrobiia</taxon>
        <taxon>Terrimicrobiales</taxon>
        <taxon>Terrimicrobiaceae</taxon>
        <taxon>Terrimicrobium</taxon>
    </lineage>
</organism>
<feature type="domain" description="LamG-like jellyroll fold" evidence="4">
    <location>
        <begin position="98"/>
        <end position="241"/>
    </location>
</feature>
<keyword evidence="2" id="KW-1015">Disulfide bond</keyword>
<protein>
    <submittedName>
        <fullName evidence="5">Concanavalin A-like lectin/glucanases superfamily protein</fullName>
    </submittedName>
</protein>
<dbReference type="InterPro" id="IPR005197">
    <property type="entry name" value="Glyco_hydro_71"/>
</dbReference>
<evidence type="ECO:0000256" key="2">
    <source>
        <dbReference type="ARBA" id="ARBA00023157"/>
    </source>
</evidence>
<dbReference type="RefSeq" id="WP_075078496.1">
    <property type="nucleotide sequence ID" value="NZ_BDCO01000002.1"/>
</dbReference>
<dbReference type="GO" id="GO:0030246">
    <property type="term" value="F:carbohydrate binding"/>
    <property type="evidence" value="ECO:0007669"/>
    <property type="project" value="UniProtKB-KW"/>
</dbReference>
<reference evidence="6" key="1">
    <citation type="journal article" date="2017" name="Genome Announc.">
        <title>Draft Genome Sequence of Terrimicrobium sacchariphilum NM-5T, a Facultative Anaerobic Soil Bacterium of the Class Spartobacteria.</title>
        <authorList>
            <person name="Qiu Y.L."/>
            <person name="Tourlousse D.M."/>
            <person name="Matsuura N."/>
            <person name="Ohashi A."/>
            <person name="Sekiguchi Y."/>
        </authorList>
    </citation>
    <scope>NUCLEOTIDE SEQUENCE [LARGE SCALE GENOMIC DNA]</scope>
    <source>
        <strain evidence="6">NM-5</strain>
    </source>
</reference>
<gene>
    <name evidence="5" type="ORF">TSACC_21072</name>
</gene>
<dbReference type="CDD" id="cd11577">
    <property type="entry name" value="GH71"/>
    <property type="match status" value="1"/>
</dbReference>
<dbReference type="InterPro" id="IPR006558">
    <property type="entry name" value="LamG-like"/>
</dbReference>
<dbReference type="EMBL" id="BDCO01000002">
    <property type="protein sequence ID" value="GAT32672.1"/>
    <property type="molecule type" value="Genomic_DNA"/>
</dbReference>
<sequence>MKYKLVHLALAVFCAATLHSYAAEPVYQLRFDAGELKNTGSAGGEAQQAGILSLVDVVIDADLGIYAANLKMSANGSQGGALAFPESGSRLQLGGLSDELTLAMWVKWRGPHAHADKRHGLVSTMPAKKDAGWAFSILEDGRLQFNWVNEKGGSFRTSSASLAENQWTHVAMRWQGGEKSGGLEFFINGEPVGVNQKWTGGGPIKKSGLNLILGVMDEAAYLPLNGSLAEVNLFGSALSDENIRALAQAPRQSALPKEPARNVAKAARPPRMVFAHYMVALPTAGGDASVEDYKKEIQQAQALGIDGFALNSGGWTIEKKIPSYKERTSRIYEAAKQLGTGFKLFISADFATKLNFPEFADMVLSFRNHPNQLEVDGKPVISSYKGENIDLTRSARTAFTDENAIFLIPFLRSNPQAELPSQELVEGVFRANQDLDGFFDFGAAGSPQDLCAATKRMAGVWMGAGKVFMAPVTPYYRGRGKNFRMFESRGFEGMAMQWENAINLGVDWVEIVTWNDWAESSYIAQFGAPADTQFWDDHYGKMLSHRGFAEASKHYIKWFKDAKEPAISEDRFFYFYRLHPKSTPAPDGRFPRGVENAEDRIYATVFLKAPAVFTIECGDVSERFPLEAGVHHVSSAFAQGTPRFQVIRDDQVVLAKTAEMPISGDSAWGNFNYFSSSSL</sequence>
<name>A0A146G5J9_TERSA</name>
<dbReference type="InterPro" id="IPR013320">
    <property type="entry name" value="ConA-like_dom_sf"/>
</dbReference>